<name>A0A5B9W1L8_9BACT</name>
<evidence type="ECO:0000256" key="2">
    <source>
        <dbReference type="SAM" id="MobiDB-lite"/>
    </source>
</evidence>
<keyword evidence="5" id="KW-1185">Reference proteome</keyword>
<dbReference type="PROSITE" id="PS50005">
    <property type="entry name" value="TPR"/>
    <property type="match status" value="1"/>
</dbReference>
<accession>A0A5B9W1L8</accession>
<proteinExistence type="predicted"/>
<feature type="region of interest" description="Disordered" evidence="2">
    <location>
        <begin position="677"/>
        <end position="699"/>
    </location>
</feature>
<feature type="domain" description="Pyrrolo-quinoline quinone repeat" evidence="3">
    <location>
        <begin position="280"/>
        <end position="504"/>
    </location>
</feature>
<dbReference type="SUPFAM" id="SSF50998">
    <property type="entry name" value="Quinoprotein alcohol dehydrogenase-like"/>
    <property type="match status" value="2"/>
</dbReference>
<dbReference type="AlphaFoldDB" id="A0A5B9W1L8"/>
<dbReference type="EMBL" id="CP042997">
    <property type="protein sequence ID" value="QEH34124.1"/>
    <property type="molecule type" value="Genomic_DNA"/>
</dbReference>
<gene>
    <name evidence="4" type="primary">bamB_2</name>
    <name evidence="4" type="ORF">OJF2_26580</name>
</gene>
<reference evidence="4 5" key="1">
    <citation type="submission" date="2019-08" db="EMBL/GenBank/DDBJ databases">
        <title>Deep-cultivation of Planctomycetes and their phenomic and genomic characterization uncovers novel biology.</title>
        <authorList>
            <person name="Wiegand S."/>
            <person name="Jogler M."/>
            <person name="Boedeker C."/>
            <person name="Pinto D."/>
            <person name="Vollmers J."/>
            <person name="Rivas-Marin E."/>
            <person name="Kohn T."/>
            <person name="Peeters S.H."/>
            <person name="Heuer A."/>
            <person name="Rast P."/>
            <person name="Oberbeckmann S."/>
            <person name="Bunk B."/>
            <person name="Jeske O."/>
            <person name="Meyerdierks A."/>
            <person name="Storesund J.E."/>
            <person name="Kallscheuer N."/>
            <person name="Luecker S."/>
            <person name="Lage O.M."/>
            <person name="Pohl T."/>
            <person name="Merkel B.J."/>
            <person name="Hornburger P."/>
            <person name="Mueller R.-W."/>
            <person name="Bruemmer F."/>
            <person name="Labrenz M."/>
            <person name="Spormann A.M."/>
            <person name="Op den Camp H."/>
            <person name="Overmann J."/>
            <person name="Amann R."/>
            <person name="Jetten M.S.M."/>
            <person name="Mascher T."/>
            <person name="Medema M.H."/>
            <person name="Devos D.P."/>
            <person name="Kaster A.-K."/>
            <person name="Ovreas L."/>
            <person name="Rohde M."/>
            <person name="Galperin M.Y."/>
            <person name="Jogler C."/>
        </authorList>
    </citation>
    <scope>NUCLEOTIDE SEQUENCE [LARGE SCALE GENOMIC DNA]</scope>
    <source>
        <strain evidence="4 5">OJF2</strain>
    </source>
</reference>
<dbReference type="Pfam" id="PF13360">
    <property type="entry name" value="PQQ_2"/>
    <property type="match status" value="1"/>
</dbReference>
<dbReference type="PANTHER" id="PTHR34512:SF30">
    <property type="entry name" value="OUTER MEMBRANE PROTEIN ASSEMBLY FACTOR BAMB"/>
    <property type="match status" value="1"/>
</dbReference>
<dbReference type="InterPro" id="IPR011047">
    <property type="entry name" value="Quinoprotein_ADH-like_sf"/>
</dbReference>
<dbReference type="InterPro" id="IPR019734">
    <property type="entry name" value="TPR_rpt"/>
</dbReference>
<evidence type="ECO:0000313" key="4">
    <source>
        <dbReference type="EMBL" id="QEH34124.1"/>
    </source>
</evidence>
<feature type="region of interest" description="Disordered" evidence="2">
    <location>
        <begin position="1"/>
        <end position="40"/>
    </location>
</feature>
<dbReference type="Gene3D" id="2.130.10.10">
    <property type="entry name" value="YVTN repeat-like/Quinoprotein amine dehydrogenase"/>
    <property type="match status" value="1"/>
</dbReference>
<sequence precursor="true">MLASLFAASGRADDKAAERMSNDRPDRPLQMPPASSETKEAFDDFDRFARRGAWERASKALYAIPEAQAARFVDGPDGFIISVARKRRSVLSALSSEGQAAYRLFYDSDAKKLLDQAEGATEQATLERLFSSYFLTSVGDNAADRLGDLYYERGEFDRAADCWLALLRERPDSELPPALTTVKAALALARAGRRSELEALRAEMGERYADEVVTIAGRKAKAGVHLGRIAAESGPAADAGPASSAGGGPAPELAEAVAAAWQVKFAASVTAGMTPVELSQWEATSFSGAVPATAVEGQTLFANYLGHVFAVDLASGKLLWRSASFHNLEQATTQGQSQMIETNRFAILAASGRVWTLGRDVKDPNYQAEFRLACRRAENGDLVWQSSDLSDYAGIDFVGPPLLARDTLFIAGKSSTSTSSMYGGGGQDGQPRQYVLAIRPRDGKLLWKTEVGIFREGERYYWYYGPRETNPQPRLLYRAGSVYVDTHSGILARLDADSGAVDWGYGYETDPSQSQSRFIIIFDEMPQAAPSTACSGPLLLGDLVLIKGLKSDRICAIDPDRMKLAWERPIAKSARLLGVDDATLYLGGPELAALDLKGRSLRWTAPLPGGCHDGRLLVRRDGLWQLTPRGIFEVDPQTGRVRRIFRGQDTGAEGGDLILTDRLLVAISNRTISAYPRRPPGAEKIAREGTGSPRMRGAE</sequence>
<evidence type="ECO:0000256" key="1">
    <source>
        <dbReference type="PROSITE-ProRule" id="PRU00339"/>
    </source>
</evidence>
<dbReference type="KEGG" id="agv:OJF2_26580"/>
<protein>
    <submittedName>
        <fullName evidence="4">Outer membrane protein assembly factor BamB</fullName>
    </submittedName>
</protein>
<feature type="compositionally biased region" description="Basic and acidic residues" evidence="2">
    <location>
        <begin position="11"/>
        <end position="27"/>
    </location>
</feature>
<dbReference type="Proteomes" id="UP000324233">
    <property type="component" value="Chromosome"/>
</dbReference>
<keyword evidence="1" id="KW-0802">TPR repeat</keyword>
<dbReference type="PANTHER" id="PTHR34512">
    <property type="entry name" value="CELL SURFACE PROTEIN"/>
    <property type="match status" value="1"/>
</dbReference>
<dbReference type="InterPro" id="IPR018391">
    <property type="entry name" value="PQQ_b-propeller_rpt"/>
</dbReference>
<evidence type="ECO:0000313" key="5">
    <source>
        <dbReference type="Proteomes" id="UP000324233"/>
    </source>
</evidence>
<dbReference type="InterPro" id="IPR002372">
    <property type="entry name" value="PQQ_rpt_dom"/>
</dbReference>
<dbReference type="OrthoDB" id="223176at2"/>
<evidence type="ECO:0000259" key="3">
    <source>
        <dbReference type="Pfam" id="PF13360"/>
    </source>
</evidence>
<feature type="repeat" description="TPR" evidence="1">
    <location>
        <begin position="140"/>
        <end position="173"/>
    </location>
</feature>
<organism evidence="4 5">
    <name type="scientific">Aquisphaera giovannonii</name>
    <dbReference type="NCBI Taxonomy" id="406548"/>
    <lineage>
        <taxon>Bacteria</taxon>
        <taxon>Pseudomonadati</taxon>
        <taxon>Planctomycetota</taxon>
        <taxon>Planctomycetia</taxon>
        <taxon>Isosphaerales</taxon>
        <taxon>Isosphaeraceae</taxon>
        <taxon>Aquisphaera</taxon>
    </lineage>
</organism>
<dbReference type="SMART" id="SM00564">
    <property type="entry name" value="PQQ"/>
    <property type="match status" value="2"/>
</dbReference>
<dbReference type="InterPro" id="IPR015943">
    <property type="entry name" value="WD40/YVTN_repeat-like_dom_sf"/>
</dbReference>